<dbReference type="CDD" id="cd20335">
    <property type="entry name" value="BRcat_RBR"/>
    <property type="match status" value="1"/>
</dbReference>
<evidence type="ECO:0000313" key="11">
    <source>
        <dbReference type="EMBL" id="PSS25119.1"/>
    </source>
</evidence>
<dbReference type="OrthoDB" id="9977870at2759"/>
<dbReference type="InterPro" id="IPR031127">
    <property type="entry name" value="E3_UB_ligase_RBR"/>
</dbReference>
<dbReference type="CDD" id="cd22584">
    <property type="entry name" value="Rcat_RBR_unk"/>
    <property type="match status" value="1"/>
</dbReference>
<keyword evidence="8" id="KW-0862">Zinc</keyword>
<dbReference type="Gene3D" id="1.20.120.1750">
    <property type="match status" value="1"/>
</dbReference>
<keyword evidence="12" id="KW-1185">Reference proteome</keyword>
<organism evidence="11 12">
    <name type="scientific">Amorphotheca resinae ATCC 22711</name>
    <dbReference type="NCBI Taxonomy" id="857342"/>
    <lineage>
        <taxon>Eukaryota</taxon>
        <taxon>Fungi</taxon>
        <taxon>Dikarya</taxon>
        <taxon>Ascomycota</taxon>
        <taxon>Pezizomycotina</taxon>
        <taxon>Leotiomycetes</taxon>
        <taxon>Helotiales</taxon>
        <taxon>Amorphothecaceae</taxon>
        <taxon>Amorphotheca</taxon>
    </lineage>
</organism>
<keyword evidence="7" id="KW-0833">Ubl conjugation pathway</keyword>
<proteinExistence type="predicted"/>
<dbReference type="SUPFAM" id="SSF57850">
    <property type="entry name" value="RING/U-box"/>
    <property type="match status" value="1"/>
</dbReference>
<evidence type="ECO:0000256" key="5">
    <source>
        <dbReference type="ARBA" id="ARBA00022737"/>
    </source>
</evidence>
<dbReference type="InParanoid" id="A0A2T3BA10"/>
<gene>
    <name evidence="11" type="ORF">M430DRAFT_32944</name>
</gene>
<sequence>MRKKYQKREAEWSVPSRDRIYCARRKCGAWIAPKYIRKSDRSAKCPECARRTCTTCRGVYHHGKDCPEDPDLRATSRLARLEGWMRCLDCHAFVERKTGCRHMTCRCKAQFCYICGRRWLTCDCTEPSELVAIEEVAETGQLEYAINAEAETEADEENLALQMVTDFEPQEAEREETDVEGEQRTAEEERRREEERGREEEEQRRQEERITAVSLRFHQLTAELSSLHDAQRAIISERYESETRLLTKDLEGALASLSMRHLSAIQRLSAKSQGRIADAERRFAQEYQSRLAEERRIEGEYVRQLHGYWG</sequence>
<reference evidence="11 12" key="1">
    <citation type="journal article" date="2018" name="New Phytol.">
        <title>Comparative genomics and transcriptomics depict ericoid mycorrhizal fungi as versatile saprotrophs and plant mutualists.</title>
        <authorList>
            <person name="Martino E."/>
            <person name="Morin E."/>
            <person name="Grelet G.A."/>
            <person name="Kuo A."/>
            <person name="Kohler A."/>
            <person name="Daghino S."/>
            <person name="Barry K.W."/>
            <person name="Cichocki N."/>
            <person name="Clum A."/>
            <person name="Dockter R.B."/>
            <person name="Hainaut M."/>
            <person name="Kuo R.C."/>
            <person name="LaButti K."/>
            <person name="Lindahl B.D."/>
            <person name="Lindquist E.A."/>
            <person name="Lipzen A."/>
            <person name="Khouja H.R."/>
            <person name="Magnuson J."/>
            <person name="Murat C."/>
            <person name="Ohm R.A."/>
            <person name="Singer S.W."/>
            <person name="Spatafora J.W."/>
            <person name="Wang M."/>
            <person name="Veneault-Fourrey C."/>
            <person name="Henrissat B."/>
            <person name="Grigoriev I.V."/>
            <person name="Martin F.M."/>
            <person name="Perotto S."/>
        </authorList>
    </citation>
    <scope>NUCLEOTIDE SEQUENCE [LARGE SCALE GENOMIC DNA]</scope>
    <source>
        <strain evidence="11 12">ATCC 22711</strain>
    </source>
</reference>
<dbReference type="InterPro" id="IPR002867">
    <property type="entry name" value="IBR_dom"/>
</dbReference>
<feature type="region of interest" description="Disordered" evidence="9">
    <location>
        <begin position="167"/>
        <end position="208"/>
    </location>
</feature>
<evidence type="ECO:0000256" key="3">
    <source>
        <dbReference type="ARBA" id="ARBA00022679"/>
    </source>
</evidence>
<dbReference type="Pfam" id="PF01485">
    <property type="entry name" value="IBR"/>
    <property type="match status" value="2"/>
</dbReference>
<evidence type="ECO:0000256" key="2">
    <source>
        <dbReference type="ARBA" id="ARBA00012251"/>
    </source>
</evidence>
<dbReference type="PROSITE" id="PS51873">
    <property type="entry name" value="TRIAD"/>
    <property type="match status" value="1"/>
</dbReference>
<evidence type="ECO:0000259" key="10">
    <source>
        <dbReference type="PROSITE" id="PS51873"/>
    </source>
</evidence>
<feature type="compositionally biased region" description="Acidic residues" evidence="9">
    <location>
        <begin position="168"/>
        <end position="180"/>
    </location>
</feature>
<keyword evidence="5" id="KW-0677">Repeat</keyword>
<name>A0A2T3BA10_AMORE</name>
<feature type="compositionally biased region" description="Basic and acidic residues" evidence="9">
    <location>
        <begin position="181"/>
        <end position="208"/>
    </location>
</feature>
<dbReference type="GO" id="GO:0008270">
    <property type="term" value="F:zinc ion binding"/>
    <property type="evidence" value="ECO:0007669"/>
    <property type="project" value="UniProtKB-KW"/>
</dbReference>
<evidence type="ECO:0000256" key="4">
    <source>
        <dbReference type="ARBA" id="ARBA00022723"/>
    </source>
</evidence>
<accession>A0A2T3BA10</accession>
<keyword evidence="6" id="KW-0863">Zinc-finger</keyword>
<comment type="catalytic activity">
    <reaction evidence="1">
        <text>[E2 ubiquitin-conjugating enzyme]-S-ubiquitinyl-L-cysteine + [acceptor protein]-L-lysine = [E2 ubiquitin-conjugating enzyme]-L-cysteine + [acceptor protein]-N(6)-ubiquitinyl-L-lysine.</text>
        <dbReference type="EC" id="2.3.2.31"/>
    </reaction>
</comment>
<dbReference type="PANTHER" id="PTHR11685">
    <property type="entry name" value="RBR FAMILY RING FINGER AND IBR DOMAIN-CONTAINING"/>
    <property type="match status" value="1"/>
</dbReference>
<keyword evidence="4" id="KW-0479">Metal-binding</keyword>
<dbReference type="EMBL" id="KZ679007">
    <property type="protein sequence ID" value="PSS25119.1"/>
    <property type="molecule type" value="Genomic_DNA"/>
</dbReference>
<evidence type="ECO:0000256" key="7">
    <source>
        <dbReference type="ARBA" id="ARBA00022786"/>
    </source>
</evidence>
<keyword evidence="3" id="KW-0808">Transferase</keyword>
<dbReference type="GO" id="GO:0016567">
    <property type="term" value="P:protein ubiquitination"/>
    <property type="evidence" value="ECO:0007669"/>
    <property type="project" value="InterPro"/>
</dbReference>
<feature type="domain" description="RING-type" evidence="10">
    <location>
        <begin position="1"/>
        <end position="128"/>
    </location>
</feature>
<protein>
    <recommendedName>
        <fullName evidence="2">RBR-type E3 ubiquitin transferase</fullName>
        <ecNumber evidence="2">2.3.2.31</ecNumber>
    </recommendedName>
</protein>
<dbReference type="Proteomes" id="UP000241818">
    <property type="component" value="Unassembled WGS sequence"/>
</dbReference>
<evidence type="ECO:0000313" key="12">
    <source>
        <dbReference type="Proteomes" id="UP000241818"/>
    </source>
</evidence>
<dbReference type="GO" id="GO:0061630">
    <property type="term" value="F:ubiquitin protein ligase activity"/>
    <property type="evidence" value="ECO:0007669"/>
    <property type="project" value="UniProtKB-EC"/>
</dbReference>
<evidence type="ECO:0000256" key="1">
    <source>
        <dbReference type="ARBA" id="ARBA00001798"/>
    </source>
</evidence>
<evidence type="ECO:0000256" key="6">
    <source>
        <dbReference type="ARBA" id="ARBA00022771"/>
    </source>
</evidence>
<dbReference type="AlphaFoldDB" id="A0A2T3BA10"/>
<evidence type="ECO:0000256" key="8">
    <source>
        <dbReference type="ARBA" id="ARBA00022833"/>
    </source>
</evidence>
<dbReference type="EC" id="2.3.2.31" evidence="2"/>
<dbReference type="SMART" id="SM00647">
    <property type="entry name" value="IBR"/>
    <property type="match status" value="1"/>
</dbReference>
<dbReference type="STRING" id="857342.A0A2T3BA10"/>
<dbReference type="GeneID" id="36574343"/>
<dbReference type="RefSeq" id="XP_024723718.1">
    <property type="nucleotide sequence ID" value="XM_024866262.1"/>
</dbReference>
<evidence type="ECO:0000256" key="9">
    <source>
        <dbReference type="SAM" id="MobiDB-lite"/>
    </source>
</evidence>
<dbReference type="InterPro" id="IPR044066">
    <property type="entry name" value="TRIAD_supradom"/>
</dbReference>